<dbReference type="RefSeq" id="XP_037146540.1">
    <property type="nucleotide sequence ID" value="XM_037290645.1"/>
</dbReference>
<feature type="region of interest" description="Disordered" evidence="2">
    <location>
        <begin position="280"/>
        <end position="314"/>
    </location>
</feature>
<feature type="region of interest" description="Disordered" evidence="2">
    <location>
        <begin position="356"/>
        <end position="387"/>
    </location>
</feature>
<reference evidence="3 4" key="1">
    <citation type="submission" date="2020-07" db="EMBL/GenBank/DDBJ databases">
        <title>The yeast mating-type switching endonuclease HO is a domesticated member of an unorthodox homing genetic element family.</title>
        <authorList>
            <person name="Coughlan A.Y."/>
            <person name="Lombardi L."/>
            <person name="Braun-Galleani S."/>
            <person name="Martos A.R."/>
            <person name="Galeote V."/>
            <person name="Bigey F."/>
            <person name="Dequin S."/>
            <person name="Byrne K.P."/>
            <person name="Wolfe K.H."/>
        </authorList>
    </citation>
    <scope>NUCLEOTIDE SEQUENCE [LARGE SCALE GENOMIC DNA]</scope>
    <source>
        <strain evidence="3 4">NRRL Y-6702</strain>
    </source>
</reference>
<accession>A0A7H9B815</accession>
<protein>
    <submittedName>
        <fullName evidence="3">Uncharacterized protein</fullName>
    </submittedName>
</protein>
<feature type="compositionally biased region" description="Basic and acidic residues" evidence="2">
    <location>
        <begin position="471"/>
        <end position="484"/>
    </location>
</feature>
<gene>
    <name evidence="3" type="ORF">HG535_0H01420</name>
</gene>
<keyword evidence="4" id="KW-1185">Reference proteome</keyword>
<dbReference type="GeneID" id="59238618"/>
<feature type="region of interest" description="Disordered" evidence="2">
    <location>
        <begin position="412"/>
        <end position="489"/>
    </location>
</feature>
<evidence type="ECO:0000313" key="3">
    <source>
        <dbReference type="EMBL" id="QLG74815.1"/>
    </source>
</evidence>
<dbReference type="AlphaFoldDB" id="A0A7H9B815"/>
<evidence type="ECO:0000256" key="1">
    <source>
        <dbReference type="ARBA" id="ARBA00022801"/>
    </source>
</evidence>
<dbReference type="OrthoDB" id="5351126at2759"/>
<evidence type="ECO:0000313" key="4">
    <source>
        <dbReference type="Proteomes" id="UP000509704"/>
    </source>
</evidence>
<dbReference type="GO" id="GO:0016787">
    <property type="term" value="F:hydrolase activity"/>
    <property type="evidence" value="ECO:0007669"/>
    <property type="project" value="UniProtKB-KW"/>
</dbReference>
<dbReference type="Proteomes" id="UP000509704">
    <property type="component" value="Chromosome 8"/>
</dbReference>
<feature type="compositionally biased region" description="Low complexity" evidence="2">
    <location>
        <begin position="418"/>
        <end position="443"/>
    </location>
</feature>
<feature type="compositionally biased region" description="Low complexity" evidence="2">
    <location>
        <begin position="356"/>
        <end position="368"/>
    </location>
</feature>
<sequence>MTSSQRFPRVNIVGDDYARYGTSIYQKLYNRNSDGTSYVESCVSGGGSSVAGKKQNRDSGSFRVKGVCSTIGGHDDDKLVKTTTIGSSFSVCNGSMVEDVKSMTQQSLETASGSLVMNDGDSLSKRSKIKRRYKSLISSSSKKLINRLHEHGSSDTFSIFSLRTSHSNKPHDLLKSENTIYEKRPVVQYADINGLPVEVVANVLLMISHDQKSLVSTLYVSKIFCEATKIVLYRYPKFTSTYRIGQFITSLRLHPENGAHVKVLDLSALQNGLIGKQASGGYTSSYDDEEADENDDRETKNTAASDSENYPVDEDDTNYEVALAGWRDWRHRNDPFYGATFLNSYNLKKVVSRSSSISSQLSSSTATSQPGNSMTHARKHRSNSSVSSFTSSIMSSFQNASHVSLATTSSTVNGAGGSNSSNGSSNYAAGGKGNSSNGKNIGSDQNAKNRDSIWLKIKIGSKKRTRGKNQRIHEQKKSQQEQKRSNATTTVKFDITRPCKTKHPYTNKFLLKYAPYCDLPVGYILHILKLCPNITRFNLSNLIVCSDFELISKMKKIRPSYSMLPAVQESVITTTKSEADLEVVYLTDSNKSYDYYTNTRNRSSLSDQANFFKSSANSNDYPLPIEGQTKRKNFANHHHQNANNVQLRKLNTVEIFELICREDRPPLEMIKMNGIVWCRQNMIKFLVLKNFIKLKNSLDMKMSFDKAGLNMNLIWTCEGTLKDFVAMIVIDEIHRRDEISLRQIFKDQNDPRFTKDSDIIEISEIFPIEYGLSNDSQRNSEVNFRVTILRSTKPTSYRLRQISSYYHSLVINLCVQDATATDTDAIGSLSNNATPEPCKRLHRMAHDVVNRMCESRTSQLRRTIGENNYIIAASTSTSTSI</sequence>
<keyword evidence="1" id="KW-0378">Hydrolase</keyword>
<evidence type="ECO:0000256" key="2">
    <source>
        <dbReference type="SAM" id="MobiDB-lite"/>
    </source>
</evidence>
<dbReference type="PROSITE" id="PS00690">
    <property type="entry name" value="DEAH_ATP_HELICASE"/>
    <property type="match status" value="1"/>
</dbReference>
<dbReference type="EMBL" id="CP058611">
    <property type="protein sequence ID" value="QLG74815.1"/>
    <property type="molecule type" value="Genomic_DNA"/>
</dbReference>
<proteinExistence type="predicted"/>
<feature type="compositionally biased region" description="Basic residues" evidence="2">
    <location>
        <begin position="459"/>
        <end position="470"/>
    </location>
</feature>
<name>A0A7H9B815_ZYGMR</name>
<dbReference type="KEGG" id="zmk:HG535_0H01420"/>
<dbReference type="InterPro" id="IPR002464">
    <property type="entry name" value="DNA/RNA_helicase_DEAH_CS"/>
</dbReference>
<organism evidence="3 4">
    <name type="scientific">Zygotorulaspora mrakii</name>
    <name type="common">Zygosaccharomyces mrakii</name>
    <dbReference type="NCBI Taxonomy" id="42260"/>
    <lineage>
        <taxon>Eukaryota</taxon>
        <taxon>Fungi</taxon>
        <taxon>Dikarya</taxon>
        <taxon>Ascomycota</taxon>
        <taxon>Saccharomycotina</taxon>
        <taxon>Saccharomycetes</taxon>
        <taxon>Saccharomycetales</taxon>
        <taxon>Saccharomycetaceae</taxon>
        <taxon>Zygotorulaspora</taxon>
    </lineage>
</organism>
<feature type="compositionally biased region" description="Acidic residues" evidence="2">
    <location>
        <begin position="286"/>
        <end position="296"/>
    </location>
</feature>